<feature type="transmembrane region" description="Helical" evidence="10">
    <location>
        <begin position="742"/>
        <end position="760"/>
    </location>
</feature>
<feature type="transmembrane region" description="Helical" evidence="10">
    <location>
        <begin position="1437"/>
        <end position="1461"/>
    </location>
</feature>
<dbReference type="PROSITE" id="PS50893">
    <property type="entry name" value="ABC_TRANSPORTER_2"/>
    <property type="match status" value="2"/>
</dbReference>
<feature type="transmembrane region" description="Helical" evidence="10">
    <location>
        <begin position="1330"/>
        <end position="1352"/>
    </location>
</feature>
<protein>
    <recommendedName>
        <fullName evidence="11">ABC transporter domain-containing protein</fullName>
    </recommendedName>
</protein>
<evidence type="ECO:0000313" key="13">
    <source>
        <dbReference type="Proteomes" id="UP000612055"/>
    </source>
</evidence>
<keyword evidence="8 10" id="KW-0472">Membrane</keyword>
<feature type="transmembrane region" description="Helical" evidence="10">
    <location>
        <begin position="630"/>
        <end position="653"/>
    </location>
</feature>
<dbReference type="Pfam" id="PF01061">
    <property type="entry name" value="ABC2_membrane"/>
    <property type="match status" value="2"/>
</dbReference>
<dbReference type="InterPro" id="IPR013581">
    <property type="entry name" value="PDR_assoc"/>
</dbReference>
<evidence type="ECO:0000256" key="4">
    <source>
        <dbReference type="ARBA" id="ARBA00022692"/>
    </source>
</evidence>
<keyword evidence="4 10" id="KW-0812">Transmembrane</keyword>
<evidence type="ECO:0000256" key="5">
    <source>
        <dbReference type="ARBA" id="ARBA00022741"/>
    </source>
</evidence>
<organism evidence="12 13">
    <name type="scientific">Edaphochlamys debaryana</name>
    <dbReference type="NCBI Taxonomy" id="47281"/>
    <lineage>
        <taxon>Eukaryota</taxon>
        <taxon>Viridiplantae</taxon>
        <taxon>Chlorophyta</taxon>
        <taxon>core chlorophytes</taxon>
        <taxon>Chlorophyceae</taxon>
        <taxon>CS clade</taxon>
        <taxon>Chlamydomonadales</taxon>
        <taxon>Chlamydomonadales incertae sedis</taxon>
        <taxon>Edaphochlamys</taxon>
    </lineage>
</organism>
<feature type="transmembrane region" description="Helical" evidence="10">
    <location>
        <begin position="1291"/>
        <end position="1310"/>
    </location>
</feature>
<keyword evidence="5" id="KW-0547">Nucleotide-binding</keyword>
<dbReference type="InterPro" id="IPR027417">
    <property type="entry name" value="P-loop_NTPase"/>
</dbReference>
<gene>
    <name evidence="12" type="ORF">HYH03_013769</name>
</gene>
<dbReference type="Pfam" id="PF08370">
    <property type="entry name" value="PDR_assoc"/>
    <property type="match status" value="1"/>
</dbReference>
<feature type="compositionally biased region" description="Gly residues" evidence="9">
    <location>
        <begin position="503"/>
        <end position="517"/>
    </location>
</feature>
<reference evidence="12" key="1">
    <citation type="journal article" date="2020" name="bioRxiv">
        <title>Comparative genomics of Chlamydomonas.</title>
        <authorList>
            <person name="Craig R.J."/>
            <person name="Hasan A.R."/>
            <person name="Ness R.W."/>
            <person name="Keightley P.D."/>
        </authorList>
    </citation>
    <scope>NUCLEOTIDE SEQUENCE</scope>
    <source>
        <strain evidence="12">CCAP 11/70</strain>
    </source>
</reference>
<feature type="transmembrane region" description="Helical" evidence="10">
    <location>
        <begin position="684"/>
        <end position="704"/>
    </location>
</feature>
<keyword evidence="3" id="KW-0813">Transport</keyword>
<evidence type="ECO:0000256" key="9">
    <source>
        <dbReference type="SAM" id="MobiDB-lite"/>
    </source>
</evidence>
<keyword evidence="6" id="KW-0067">ATP-binding</keyword>
<dbReference type="GO" id="GO:0140359">
    <property type="term" value="F:ABC-type transporter activity"/>
    <property type="evidence" value="ECO:0007669"/>
    <property type="project" value="InterPro"/>
</dbReference>
<feature type="domain" description="ABC transporter" evidence="11">
    <location>
        <begin position="926"/>
        <end position="1191"/>
    </location>
</feature>
<evidence type="ECO:0000256" key="2">
    <source>
        <dbReference type="ARBA" id="ARBA00006012"/>
    </source>
</evidence>
<feature type="transmembrane region" description="Helical" evidence="10">
    <location>
        <begin position="1407"/>
        <end position="1430"/>
    </location>
</feature>
<dbReference type="OrthoDB" id="66620at2759"/>
<proteinExistence type="inferred from homology"/>
<accession>A0A836BSM2</accession>
<comment type="similarity">
    <text evidence="2">Belongs to the ABC transporter superfamily. ABCG family. PDR (TC 3.A.1.205) subfamily.</text>
</comment>
<dbReference type="GO" id="GO:0016020">
    <property type="term" value="C:membrane"/>
    <property type="evidence" value="ECO:0007669"/>
    <property type="project" value="UniProtKB-SubCell"/>
</dbReference>
<evidence type="ECO:0000256" key="7">
    <source>
        <dbReference type="ARBA" id="ARBA00022989"/>
    </source>
</evidence>
<dbReference type="EMBL" id="JAEHOE010000094">
    <property type="protein sequence ID" value="KAG2487631.1"/>
    <property type="molecule type" value="Genomic_DNA"/>
</dbReference>
<dbReference type="InterPro" id="IPR013525">
    <property type="entry name" value="ABC2_TM"/>
</dbReference>
<keyword evidence="13" id="KW-1185">Reference proteome</keyword>
<feature type="transmembrane region" description="Helical" evidence="10">
    <location>
        <begin position="1373"/>
        <end position="1395"/>
    </location>
</feature>
<evidence type="ECO:0000256" key="1">
    <source>
        <dbReference type="ARBA" id="ARBA00004141"/>
    </source>
</evidence>
<name>A0A836BSM2_9CHLO</name>
<evidence type="ECO:0000313" key="12">
    <source>
        <dbReference type="EMBL" id="KAG2487631.1"/>
    </source>
</evidence>
<dbReference type="GO" id="GO:0016887">
    <property type="term" value="F:ATP hydrolysis activity"/>
    <property type="evidence" value="ECO:0007669"/>
    <property type="project" value="InterPro"/>
</dbReference>
<dbReference type="Pfam" id="PF00005">
    <property type="entry name" value="ABC_tran"/>
    <property type="match status" value="2"/>
</dbReference>
<comment type="caution">
    <text evidence="12">The sequence shown here is derived from an EMBL/GenBank/DDBJ whole genome shotgun (WGS) entry which is preliminary data.</text>
</comment>
<evidence type="ECO:0000256" key="10">
    <source>
        <dbReference type="SAM" id="Phobius"/>
    </source>
</evidence>
<feature type="domain" description="ABC transporter" evidence="11">
    <location>
        <begin position="177"/>
        <end position="468"/>
    </location>
</feature>
<keyword evidence="7 10" id="KW-1133">Transmembrane helix</keyword>
<sequence length="1550" mass="167022">MADYKNAFSPEAQTLGVEGVFGIVPQAGAFHLGDLDLFARFSAHLAASDHGGGGGSGDGSFSRASTGIGRLAHAAASVLSGLGGPTYAGDERELVEEAVYQAAHGGRLRTLEELRELDKKVQAADKDLEQAGGFMLALAGIQRYYDVRLPSVTMRWRDLSVRTDALLGSSGLPSVGNSILSIFKRVVCMKEDTVDFAVLDNLSGVILPGRPTLLLGPPSSGKSSLLKLLSGRLKKEKTLRMSGDLSYNGFTQDEFVVERTTAYVNQHDEHIPTLTVMETLSFAHTCQIGSEGTGYDLPGELKRAVERAHAEGRDPPKDILGNMSEAAFLELADQTFDSGVRTLAAMRAMGIAHTADTPVGDAMLRGVSGGERKRVTTAEMLVGPRRVLLLDEISTGLDSATLYSICDLLCKACRAFNITMVVCLLQPPPEAYCLFDDVMLMSAGHVVFHGPVDQAVPFYRSLGFECPARKDAPSFLQEVATSSGQQELAGPELLSRHRQAAGPGPGAGPGAGPGPDGKAGDVVVPAASRWVIPPAQVVAAYWQTEAGTKMRALVDTPLDKAACPPYALVHSRYAMHPLQALRVVVARQFMLVLRDSVLIKGRIGQSIIMSLITGSLFYQLDNTVQDSRSYFSASFLGVMFMAMTAAPAIPVAMASKGVWYKHRAAFFYPAWCHALGANMAQIPVILVESAIYSITLYFMVGFVADAGRFFLFWLTLLSFSFCTNVLYRLIAYTCPNQVMANAFGGFTLLILILLSGFSIVRGSIPDYWIWAYYISPFAWALRCVVINEFTSSAWSGPATDGSGGTIGQQALATFDFYTTSDWYWGGIGYLWGLSLLLILGSTLSLAYLSGEPPVARVADPEELAASRRKAAEKAAAAKAKAAAAAVAAAATAPATAPLGADGGTAVADVSVTVDDAGKLPYTPITLVFQDLRYFVPHPSAGQKADDGSTVPPTLELLKGITGYSEPGSMTALMGGSGAGKTTLMDVIAGRKTVGEVKGAIWVNGHPKDQRSWARCAGYVEQMDLHSPATTVLEALLFSARLRLPASVSRVALRAYVDSVVSMVELDDVQFQLVGVPGGSAGSSLNVDARKRLTLAVELVANPAVVFMDEPTSGLDARAASLDARAASVVMKAVRNVAADGRTIVVTIHQPSIEIFEAFDRLLLLQRGGRVTYFGPLGEHSKGLVDYLSGAVQGVEPLPPGYNPATWMLEVTGAAKAVKIKAVAGVDWPQVYQESDLARINEAAAQRLVEGSRAAHPQPLEVSGTYAAGLGVQLLELARKFRLTYWRTPSYNFVRLAITLAISLVYGSIYWDQGNIPNPAAIGNVQNVMGVIYSSTSFLGMLGMNSLMPLLGFERVVYYREQAAAMYSPWAYGFVLMFVETPYLLAQVLLFVGIIYPMIDFVNEAGAFFFYLFMVFLTLSFYLGFASALVYSTPSQQLAQVLGAGMNFLFNLFNGFVIPFPIMPVYYQWANRASPTTWVLYGLGAGMLSNNDTPMQVPGSTTMTTVRQFMETYFGFSYDFRLWCLLILVAYMIFFRTMGILALRYISFLRR</sequence>
<feature type="transmembrane region" description="Helical" evidence="10">
    <location>
        <begin position="1519"/>
        <end position="1542"/>
    </location>
</feature>
<evidence type="ECO:0000256" key="3">
    <source>
        <dbReference type="ARBA" id="ARBA00022448"/>
    </source>
</evidence>
<dbReference type="Proteomes" id="UP000612055">
    <property type="component" value="Unassembled WGS sequence"/>
</dbReference>
<dbReference type="SUPFAM" id="SSF52540">
    <property type="entry name" value="P-loop containing nucleoside triphosphate hydrolases"/>
    <property type="match status" value="2"/>
</dbReference>
<feature type="transmembrane region" description="Helical" evidence="10">
    <location>
        <begin position="710"/>
        <end position="730"/>
    </location>
</feature>
<feature type="transmembrane region" description="Helical" evidence="10">
    <location>
        <begin position="597"/>
        <end position="618"/>
    </location>
</feature>
<feature type="region of interest" description="Disordered" evidence="9">
    <location>
        <begin position="497"/>
        <end position="519"/>
    </location>
</feature>
<dbReference type="InterPro" id="IPR003439">
    <property type="entry name" value="ABC_transporter-like_ATP-bd"/>
</dbReference>
<feature type="transmembrane region" description="Helical" evidence="10">
    <location>
        <begin position="822"/>
        <end position="848"/>
    </location>
</feature>
<dbReference type="GO" id="GO:0005524">
    <property type="term" value="F:ATP binding"/>
    <property type="evidence" value="ECO:0007669"/>
    <property type="project" value="UniProtKB-KW"/>
</dbReference>
<evidence type="ECO:0000256" key="6">
    <source>
        <dbReference type="ARBA" id="ARBA00022840"/>
    </source>
</evidence>
<dbReference type="SMART" id="SM00382">
    <property type="entry name" value="AAA"/>
    <property type="match status" value="2"/>
</dbReference>
<evidence type="ECO:0000256" key="8">
    <source>
        <dbReference type="ARBA" id="ARBA00023136"/>
    </source>
</evidence>
<dbReference type="PANTHER" id="PTHR19241">
    <property type="entry name" value="ATP-BINDING CASSETTE TRANSPORTER"/>
    <property type="match status" value="1"/>
</dbReference>
<dbReference type="GO" id="GO:0071944">
    <property type="term" value="C:cell periphery"/>
    <property type="evidence" value="ECO:0007669"/>
    <property type="project" value="UniProtKB-ARBA"/>
</dbReference>
<comment type="subcellular location">
    <subcellularLocation>
        <location evidence="1">Membrane</location>
        <topology evidence="1">Multi-pass membrane protein</topology>
    </subcellularLocation>
</comment>
<dbReference type="InterPro" id="IPR003593">
    <property type="entry name" value="AAA+_ATPase"/>
</dbReference>
<evidence type="ECO:0000259" key="11">
    <source>
        <dbReference type="PROSITE" id="PS50893"/>
    </source>
</evidence>
<dbReference type="Gene3D" id="3.40.50.300">
    <property type="entry name" value="P-loop containing nucleotide triphosphate hydrolases"/>
    <property type="match status" value="2"/>
</dbReference>